<accession>A0A1E3H128</accession>
<dbReference type="AlphaFoldDB" id="A0A1E3H128"/>
<dbReference type="EMBL" id="MCRJ01000064">
    <property type="protein sequence ID" value="ODN70033.1"/>
    <property type="molecule type" value="Genomic_DNA"/>
</dbReference>
<comment type="caution">
    <text evidence="2">The sequence shown here is derived from an EMBL/GenBank/DDBJ whole genome shotgun (WGS) entry which is preliminary data.</text>
</comment>
<proteinExistence type="predicted"/>
<evidence type="ECO:0000313" key="3">
    <source>
        <dbReference type="Proteomes" id="UP000094622"/>
    </source>
</evidence>
<feature type="domain" description="DUF6455" evidence="1">
    <location>
        <begin position="24"/>
        <end position="90"/>
    </location>
</feature>
<protein>
    <recommendedName>
        <fullName evidence="1">DUF6455 domain-containing protein</fullName>
    </recommendedName>
</protein>
<dbReference type="InterPro" id="IPR045601">
    <property type="entry name" value="DUF6455"/>
</dbReference>
<name>A0A1E3H128_9HYPH</name>
<reference evidence="2 3" key="1">
    <citation type="submission" date="2016-07" db="EMBL/GenBank/DDBJ databases">
        <title>Draft Genome Sequence of Methylobrevis pamukkalensis PK2.</title>
        <authorList>
            <person name="Vasilenko O.V."/>
            <person name="Doronina N.V."/>
            <person name="Shmareva M.N."/>
            <person name="Tarlachkov S.V."/>
            <person name="Mustakhimov I."/>
            <person name="Trotsenko Y.A."/>
        </authorList>
    </citation>
    <scope>NUCLEOTIDE SEQUENCE [LARGE SCALE GENOMIC DNA]</scope>
    <source>
        <strain evidence="2 3">PK2</strain>
    </source>
</reference>
<dbReference type="Pfam" id="PF20056">
    <property type="entry name" value="DUF6455"/>
    <property type="match status" value="1"/>
</dbReference>
<evidence type="ECO:0000313" key="2">
    <source>
        <dbReference type="EMBL" id="ODN70033.1"/>
    </source>
</evidence>
<dbReference type="OrthoDB" id="7961152at2"/>
<evidence type="ECO:0000259" key="1">
    <source>
        <dbReference type="Pfam" id="PF20056"/>
    </source>
</evidence>
<dbReference type="RefSeq" id="WP_069307188.1">
    <property type="nucleotide sequence ID" value="NZ_MCRJ01000064.1"/>
</dbReference>
<gene>
    <name evidence="2" type="ORF">A6302_02630</name>
</gene>
<keyword evidence="3" id="KW-1185">Reference proteome</keyword>
<organism evidence="2 3">
    <name type="scientific">Methylobrevis pamukkalensis</name>
    <dbReference type="NCBI Taxonomy" id="1439726"/>
    <lineage>
        <taxon>Bacteria</taxon>
        <taxon>Pseudomonadati</taxon>
        <taxon>Pseudomonadota</taxon>
        <taxon>Alphaproteobacteria</taxon>
        <taxon>Hyphomicrobiales</taxon>
        <taxon>Pleomorphomonadaceae</taxon>
        <taxon>Methylobrevis</taxon>
    </lineage>
</organism>
<sequence length="97" mass="10384">MANDTMTATRDLPGSERAMADVPVLMARMATTLGVVPQDHFTPAEISAAGRRCDGCADKAGCREWLEIAAIRGADRPPRLCANHDLFDAAVQTIDTI</sequence>
<dbReference type="Proteomes" id="UP000094622">
    <property type="component" value="Unassembled WGS sequence"/>
</dbReference>